<protein>
    <submittedName>
        <fullName evidence="1">Uncharacterized protein</fullName>
    </submittedName>
</protein>
<organism evidence="1 2">
    <name type="scientific">Conger conger</name>
    <name type="common">Conger eel</name>
    <name type="synonym">Muraena conger</name>
    <dbReference type="NCBI Taxonomy" id="82655"/>
    <lineage>
        <taxon>Eukaryota</taxon>
        <taxon>Metazoa</taxon>
        <taxon>Chordata</taxon>
        <taxon>Craniata</taxon>
        <taxon>Vertebrata</taxon>
        <taxon>Euteleostomi</taxon>
        <taxon>Actinopterygii</taxon>
        <taxon>Neopterygii</taxon>
        <taxon>Teleostei</taxon>
        <taxon>Anguilliformes</taxon>
        <taxon>Congridae</taxon>
        <taxon>Conger</taxon>
    </lineage>
</organism>
<evidence type="ECO:0000313" key="2">
    <source>
        <dbReference type="Proteomes" id="UP001152803"/>
    </source>
</evidence>
<gene>
    <name evidence="1" type="ORF">COCON_G00134880</name>
</gene>
<proteinExistence type="predicted"/>
<name>A0A9Q1HXI4_CONCO</name>
<comment type="caution">
    <text evidence="1">The sequence shown here is derived from an EMBL/GenBank/DDBJ whole genome shotgun (WGS) entry which is preliminary data.</text>
</comment>
<keyword evidence="2" id="KW-1185">Reference proteome</keyword>
<sequence>MLSSLTINLVCASLKTGRLDILESFKVTHVPGENTSLRGYISCTFVKRWWSDDTSYVDWPCEFTHATAVPSGQTDSHALARTVPTAAVCTADCRDENKVCP</sequence>
<dbReference type="EMBL" id="JAFJMO010000009">
    <property type="protein sequence ID" value="KAJ8268316.1"/>
    <property type="molecule type" value="Genomic_DNA"/>
</dbReference>
<reference evidence="1" key="1">
    <citation type="journal article" date="2023" name="Science">
        <title>Genome structures resolve the early diversification of teleost fishes.</title>
        <authorList>
            <person name="Parey E."/>
            <person name="Louis A."/>
            <person name="Montfort J."/>
            <person name="Bouchez O."/>
            <person name="Roques C."/>
            <person name="Iampietro C."/>
            <person name="Lluch J."/>
            <person name="Castinel A."/>
            <person name="Donnadieu C."/>
            <person name="Desvignes T."/>
            <person name="Floi Bucao C."/>
            <person name="Jouanno E."/>
            <person name="Wen M."/>
            <person name="Mejri S."/>
            <person name="Dirks R."/>
            <person name="Jansen H."/>
            <person name="Henkel C."/>
            <person name="Chen W.J."/>
            <person name="Zahm M."/>
            <person name="Cabau C."/>
            <person name="Klopp C."/>
            <person name="Thompson A.W."/>
            <person name="Robinson-Rechavi M."/>
            <person name="Braasch I."/>
            <person name="Lecointre G."/>
            <person name="Bobe J."/>
            <person name="Postlethwait J.H."/>
            <person name="Berthelot C."/>
            <person name="Roest Crollius H."/>
            <person name="Guiguen Y."/>
        </authorList>
    </citation>
    <scope>NUCLEOTIDE SEQUENCE</scope>
    <source>
        <strain evidence="1">Concon-B</strain>
    </source>
</reference>
<dbReference type="AlphaFoldDB" id="A0A9Q1HXI4"/>
<dbReference type="Proteomes" id="UP001152803">
    <property type="component" value="Unassembled WGS sequence"/>
</dbReference>
<evidence type="ECO:0000313" key="1">
    <source>
        <dbReference type="EMBL" id="KAJ8268316.1"/>
    </source>
</evidence>
<accession>A0A9Q1HXI4</accession>